<protein>
    <submittedName>
        <fullName evidence="2">Uncharacterized protein</fullName>
    </submittedName>
</protein>
<keyword evidence="3" id="KW-1185">Reference proteome</keyword>
<comment type="caution">
    <text evidence="2">The sequence shown here is derived from an EMBL/GenBank/DDBJ whole genome shotgun (WGS) entry which is preliminary data.</text>
</comment>
<proteinExistence type="predicted"/>
<dbReference type="Proteomes" id="UP000481861">
    <property type="component" value="Unassembled WGS sequence"/>
</dbReference>
<evidence type="ECO:0000256" key="1">
    <source>
        <dbReference type="SAM" id="MobiDB-lite"/>
    </source>
</evidence>
<dbReference type="AlphaFoldDB" id="A0A7C8IF99"/>
<evidence type="ECO:0000313" key="2">
    <source>
        <dbReference type="EMBL" id="KAF2878189.1"/>
    </source>
</evidence>
<organism evidence="2 3">
    <name type="scientific">Massariosphaeria phaeospora</name>
    <dbReference type="NCBI Taxonomy" id="100035"/>
    <lineage>
        <taxon>Eukaryota</taxon>
        <taxon>Fungi</taxon>
        <taxon>Dikarya</taxon>
        <taxon>Ascomycota</taxon>
        <taxon>Pezizomycotina</taxon>
        <taxon>Dothideomycetes</taxon>
        <taxon>Pleosporomycetidae</taxon>
        <taxon>Pleosporales</taxon>
        <taxon>Pleosporales incertae sedis</taxon>
        <taxon>Massariosphaeria</taxon>
    </lineage>
</organism>
<feature type="region of interest" description="Disordered" evidence="1">
    <location>
        <begin position="1"/>
        <end position="30"/>
    </location>
</feature>
<name>A0A7C8IF99_9PLEO</name>
<accession>A0A7C8IF99</accession>
<evidence type="ECO:0000313" key="3">
    <source>
        <dbReference type="Proteomes" id="UP000481861"/>
    </source>
</evidence>
<gene>
    <name evidence="2" type="ORF">BDV95DRAFT_13721</name>
</gene>
<dbReference type="EMBL" id="JAADJZ010000001">
    <property type="protein sequence ID" value="KAF2878189.1"/>
    <property type="molecule type" value="Genomic_DNA"/>
</dbReference>
<reference evidence="2 3" key="1">
    <citation type="submission" date="2020-01" db="EMBL/GenBank/DDBJ databases">
        <authorList>
            <consortium name="DOE Joint Genome Institute"/>
            <person name="Haridas S."/>
            <person name="Albert R."/>
            <person name="Binder M."/>
            <person name="Bloem J."/>
            <person name="Labutti K."/>
            <person name="Salamov A."/>
            <person name="Andreopoulos B."/>
            <person name="Baker S.E."/>
            <person name="Barry K."/>
            <person name="Bills G."/>
            <person name="Bluhm B.H."/>
            <person name="Cannon C."/>
            <person name="Castanera R."/>
            <person name="Culley D.E."/>
            <person name="Daum C."/>
            <person name="Ezra D."/>
            <person name="Gonzalez J.B."/>
            <person name="Henrissat B."/>
            <person name="Kuo A."/>
            <person name="Liang C."/>
            <person name="Lipzen A."/>
            <person name="Lutzoni F."/>
            <person name="Magnuson J."/>
            <person name="Mondo S."/>
            <person name="Nolan M."/>
            <person name="Ohm R."/>
            <person name="Pangilinan J."/>
            <person name="Park H.-J.H."/>
            <person name="Ramirez L."/>
            <person name="Alfaro M."/>
            <person name="Sun H."/>
            <person name="Tritt A."/>
            <person name="Yoshinaga Y."/>
            <person name="Zwiers L.-H.L."/>
            <person name="Turgeon B.G."/>
            <person name="Goodwin S.B."/>
            <person name="Spatafora J.W."/>
            <person name="Crous P.W."/>
            <person name="Grigoriev I.V."/>
        </authorList>
    </citation>
    <scope>NUCLEOTIDE SEQUENCE [LARGE SCALE GENOMIC DNA]</scope>
    <source>
        <strain evidence="2 3">CBS 611.86</strain>
    </source>
</reference>
<sequence>MPRGAPRVMQKMPGTAHQLHRHGTSSRPAASQFRFTTAQLPPPWALCDAPRAGGGCKGLESSVLPLPIPPSPPGATSRHLHRCRSHVRCPWRSYCSLEVLTSEGHRHFASVVFPSTSRRLLEFLPEALAPMTPGPLRLCDKYETRARLAVRCCQQTTARRRRQRRCGCILFCSVAGENSGMKIWAPAGTAHRPSRPRLADWCTCATCSHSLAAFRAIAIQPALETLVLSLNGSNLSSVNRLFRLDNTYVLAADEMSLLAPLIPYNC</sequence>